<sequence length="235" mass="24362">MTRKTPPTAAPTRNPRPRVERGRALGPRRGSGRRLGPEGRTDMGTPGTSAACLDRAAGDIAAGAASPQSDPAEGGSSITESGTSVPPSAMIPGVESYEATVETADDGTRADPEGFAVEFRNARTGQRQRFSFDQFTGGHLLHLAVAGCVYNDLYREAAARGLTLTHVSVSADGGFAGEPCASSGITYRIHVEGAAPRHALQQLVAHVQEIAEVPSALRVGADVRPLPPVVVSTEG</sequence>
<comment type="caution">
    <text evidence="2">The sequence shown here is derived from an EMBL/GenBank/DDBJ whole genome shotgun (WGS) entry which is preliminary data.</text>
</comment>
<evidence type="ECO:0000256" key="1">
    <source>
        <dbReference type="SAM" id="MobiDB-lite"/>
    </source>
</evidence>
<dbReference type="Proteomes" id="UP000295198">
    <property type="component" value="Unassembled WGS sequence"/>
</dbReference>
<dbReference type="InterPro" id="IPR015946">
    <property type="entry name" value="KH_dom-like_a/b"/>
</dbReference>
<evidence type="ECO:0000313" key="2">
    <source>
        <dbReference type="EMBL" id="RYP84145.1"/>
    </source>
</evidence>
<dbReference type="EMBL" id="SDKM01000026">
    <property type="protein sequence ID" value="RYP84145.1"/>
    <property type="molecule type" value="Genomic_DNA"/>
</dbReference>
<gene>
    <name evidence="2" type="ORF">EKO23_16885</name>
</gene>
<accession>A0A4Q4Z9J8</accession>
<keyword evidence="3" id="KW-1185">Reference proteome</keyword>
<feature type="region of interest" description="Disordered" evidence="1">
    <location>
        <begin position="1"/>
        <end position="91"/>
    </location>
</feature>
<feature type="compositionally biased region" description="Low complexity" evidence="1">
    <location>
        <begin position="1"/>
        <end position="13"/>
    </location>
</feature>
<organism evidence="2 3">
    <name type="scientific">Nocardioides guangzhouensis</name>
    <dbReference type="NCBI Taxonomy" id="2497878"/>
    <lineage>
        <taxon>Bacteria</taxon>
        <taxon>Bacillati</taxon>
        <taxon>Actinomycetota</taxon>
        <taxon>Actinomycetes</taxon>
        <taxon>Propionibacteriales</taxon>
        <taxon>Nocardioidaceae</taxon>
        <taxon>Nocardioides</taxon>
    </lineage>
</organism>
<proteinExistence type="predicted"/>
<dbReference type="Gene3D" id="3.30.300.20">
    <property type="match status" value="1"/>
</dbReference>
<evidence type="ECO:0000313" key="3">
    <source>
        <dbReference type="Proteomes" id="UP000295198"/>
    </source>
</evidence>
<dbReference type="SUPFAM" id="SSF82784">
    <property type="entry name" value="OsmC-like"/>
    <property type="match status" value="1"/>
</dbReference>
<dbReference type="InterPro" id="IPR003718">
    <property type="entry name" value="OsmC/Ohr_fam"/>
</dbReference>
<dbReference type="AlphaFoldDB" id="A0A4Q4Z9J8"/>
<feature type="compositionally biased region" description="Low complexity" evidence="1">
    <location>
        <begin position="73"/>
        <end position="84"/>
    </location>
</feature>
<protein>
    <recommendedName>
        <fullName evidence="4">OsmC family peroxiredoxin</fullName>
    </recommendedName>
</protein>
<dbReference type="InterPro" id="IPR036102">
    <property type="entry name" value="OsmC/Ohrsf"/>
</dbReference>
<name>A0A4Q4Z9J8_9ACTN</name>
<evidence type="ECO:0008006" key="4">
    <source>
        <dbReference type="Google" id="ProtNLM"/>
    </source>
</evidence>
<reference evidence="2 3" key="1">
    <citation type="submission" date="2019-01" db="EMBL/GenBank/DDBJ databases">
        <title>Nocardioides guangzhouensis sp. nov., an actinobacterium isolated from soil.</title>
        <authorList>
            <person name="Fu Y."/>
            <person name="Cai Y."/>
            <person name="Lin Z."/>
            <person name="Chen P."/>
        </authorList>
    </citation>
    <scope>NUCLEOTIDE SEQUENCE [LARGE SCALE GENOMIC DNA]</scope>
    <source>
        <strain evidence="2 3">130</strain>
    </source>
</reference>
<dbReference type="Pfam" id="PF02566">
    <property type="entry name" value="OsmC"/>
    <property type="match status" value="1"/>
</dbReference>
<dbReference type="OrthoDB" id="1358603at2"/>